<evidence type="ECO:0000256" key="1">
    <source>
        <dbReference type="ARBA" id="ARBA00004496"/>
    </source>
</evidence>
<reference evidence="8 9" key="1">
    <citation type="submission" date="2020-10" db="EMBL/GenBank/DDBJ databases">
        <title>Ca. Dormibacterota MAGs.</title>
        <authorList>
            <person name="Montgomery K."/>
        </authorList>
    </citation>
    <scope>NUCLEOTIDE SEQUENCE [LARGE SCALE GENOMIC DNA]</scope>
    <source>
        <strain evidence="8">Mitchell_Peninsula_5</strain>
    </source>
</reference>
<dbReference type="Gene3D" id="2.40.50.140">
    <property type="entry name" value="Nucleic acid-binding proteins"/>
    <property type="match status" value="1"/>
</dbReference>
<dbReference type="InterPro" id="IPR002059">
    <property type="entry name" value="CSP_DNA-bd"/>
</dbReference>
<evidence type="ECO:0000313" key="9">
    <source>
        <dbReference type="Proteomes" id="UP000614410"/>
    </source>
</evidence>
<comment type="subcellular location">
    <subcellularLocation>
        <location evidence="1">Cytoplasm</location>
    </subcellularLocation>
</comment>
<protein>
    <submittedName>
        <fullName evidence="8">Cold shock domain-containing protein</fullName>
    </submittedName>
</protein>
<evidence type="ECO:0000256" key="4">
    <source>
        <dbReference type="ARBA" id="ARBA00023125"/>
    </source>
</evidence>
<name>A0A934KME7_9BACT</name>
<dbReference type="PIRSF" id="PIRSF002599">
    <property type="entry name" value="Cold_shock_A"/>
    <property type="match status" value="1"/>
</dbReference>
<dbReference type="GO" id="GO:0005737">
    <property type="term" value="C:cytoplasm"/>
    <property type="evidence" value="ECO:0007669"/>
    <property type="project" value="UniProtKB-SubCell"/>
</dbReference>
<dbReference type="PROSITE" id="PS51857">
    <property type="entry name" value="CSD_2"/>
    <property type="match status" value="1"/>
</dbReference>
<dbReference type="AlphaFoldDB" id="A0A934KME7"/>
<dbReference type="InterPro" id="IPR011129">
    <property type="entry name" value="CSD"/>
</dbReference>
<accession>A0A934KME7</accession>
<proteinExistence type="predicted"/>
<evidence type="ECO:0000256" key="6">
    <source>
        <dbReference type="ARBA" id="ARBA00023163"/>
    </source>
</evidence>
<evidence type="ECO:0000256" key="5">
    <source>
        <dbReference type="ARBA" id="ARBA00023159"/>
    </source>
</evidence>
<gene>
    <name evidence="8" type="ORF">JF887_03455</name>
</gene>
<dbReference type="Proteomes" id="UP000614410">
    <property type="component" value="Unassembled WGS sequence"/>
</dbReference>
<dbReference type="InterPro" id="IPR012156">
    <property type="entry name" value="Cold_shock_CspA"/>
</dbReference>
<dbReference type="SUPFAM" id="SSF50249">
    <property type="entry name" value="Nucleic acid-binding proteins"/>
    <property type="match status" value="1"/>
</dbReference>
<sequence length="68" mass="7339">MPNGTVKKVQSDRGFGFITAEDGQEYFFHRSGLDSSLDFDSLNGGEAVAFEIEKSDKGPRAGRVRAAA</sequence>
<feature type="domain" description="CSD" evidence="7">
    <location>
        <begin position="1"/>
        <end position="66"/>
    </location>
</feature>
<dbReference type="PANTHER" id="PTHR46565">
    <property type="entry name" value="COLD SHOCK DOMAIN PROTEIN 2"/>
    <property type="match status" value="1"/>
</dbReference>
<dbReference type="InterPro" id="IPR012340">
    <property type="entry name" value="NA-bd_OB-fold"/>
</dbReference>
<dbReference type="GO" id="GO:0003677">
    <property type="term" value="F:DNA binding"/>
    <property type="evidence" value="ECO:0007669"/>
    <property type="project" value="UniProtKB-KW"/>
</dbReference>
<evidence type="ECO:0000313" key="8">
    <source>
        <dbReference type="EMBL" id="MBJ7608475.1"/>
    </source>
</evidence>
<keyword evidence="3" id="KW-0805">Transcription regulation</keyword>
<organism evidence="8 9">
    <name type="scientific">Candidatus Amunia macphersoniae</name>
    <dbReference type="NCBI Taxonomy" id="3127014"/>
    <lineage>
        <taxon>Bacteria</taxon>
        <taxon>Bacillati</taxon>
        <taxon>Candidatus Dormiibacterota</taxon>
        <taxon>Candidatus Dormibacteria</taxon>
        <taxon>Candidatus Aeolococcales</taxon>
        <taxon>Candidatus Aeolococcaceae</taxon>
        <taxon>Candidatus Amunia</taxon>
    </lineage>
</organism>
<comment type="caution">
    <text evidence="8">The sequence shown here is derived from an EMBL/GenBank/DDBJ whole genome shotgun (WGS) entry which is preliminary data.</text>
</comment>
<evidence type="ECO:0000256" key="2">
    <source>
        <dbReference type="ARBA" id="ARBA00022490"/>
    </source>
</evidence>
<dbReference type="PANTHER" id="PTHR46565:SF20">
    <property type="entry name" value="COLD SHOCK DOMAIN-CONTAINING PROTEIN 4"/>
    <property type="match status" value="1"/>
</dbReference>
<evidence type="ECO:0000256" key="3">
    <source>
        <dbReference type="ARBA" id="ARBA00023015"/>
    </source>
</evidence>
<evidence type="ECO:0000259" key="7">
    <source>
        <dbReference type="PROSITE" id="PS51857"/>
    </source>
</evidence>
<keyword evidence="2" id="KW-0963">Cytoplasm</keyword>
<dbReference type="EMBL" id="JAEKNN010000016">
    <property type="protein sequence ID" value="MBJ7608475.1"/>
    <property type="molecule type" value="Genomic_DNA"/>
</dbReference>
<keyword evidence="4" id="KW-0238">DNA-binding</keyword>
<dbReference type="Pfam" id="PF00313">
    <property type="entry name" value="CSD"/>
    <property type="match status" value="1"/>
</dbReference>
<dbReference type="SMART" id="SM00357">
    <property type="entry name" value="CSP"/>
    <property type="match status" value="1"/>
</dbReference>
<keyword evidence="5" id="KW-0010">Activator</keyword>
<dbReference type="PRINTS" id="PR00050">
    <property type="entry name" value="COLDSHOCK"/>
</dbReference>
<keyword evidence="6" id="KW-0804">Transcription</keyword>